<organism evidence="1 2">
    <name type="scientific">Citrobacter phage HCF1</name>
    <dbReference type="NCBI Taxonomy" id="2849700"/>
    <lineage>
        <taxon>Viruses</taxon>
        <taxon>Duplodnaviria</taxon>
        <taxon>Heunggongvirae</taxon>
        <taxon>Uroviricota</taxon>
        <taxon>Caudoviricetes</taxon>
        <taxon>Drexlerviridae</taxon>
        <taxon>Hicfunavirus</taxon>
        <taxon>Hicfunavirus HCF1</taxon>
    </lineage>
</organism>
<sequence length="79" mass="8842">MSKITNVDDPFYARLYRAEEAGLNSEYALKVAYLEMTLEEALGDCNYEQECGAIVADPTTIVNDCGCDFDPNCPRCFPF</sequence>
<evidence type="ECO:0000313" key="1">
    <source>
        <dbReference type="EMBL" id="QGF21266.1"/>
    </source>
</evidence>
<gene>
    <name evidence="1" type="ORF">HCF1_67</name>
</gene>
<evidence type="ECO:0000313" key="2">
    <source>
        <dbReference type="Proteomes" id="UP000397058"/>
    </source>
</evidence>
<proteinExistence type="predicted"/>
<dbReference type="Proteomes" id="UP000397058">
    <property type="component" value="Segment"/>
</dbReference>
<accession>A0ABX6D3P0</accession>
<dbReference type="EMBL" id="MN545971">
    <property type="protein sequence ID" value="QGF21266.1"/>
    <property type="molecule type" value="Genomic_DNA"/>
</dbReference>
<protein>
    <submittedName>
        <fullName evidence="1">Uncharacterized protein</fullName>
    </submittedName>
</protein>
<reference evidence="1 2" key="1">
    <citation type="submission" date="2019-10" db="EMBL/GenBank/DDBJ databases">
        <authorList>
            <person name="Kumar P."/>
            <person name="Meghvansi M.K."/>
            <person name="Kamboj D.V."/>
        </authorList>
    </citation>
    <scope>NUCLEOTIDE SEQUENCE [LARGE SCALE GENOMIC DNA]</scope>
</reference>
<keyword evidence="2" id="KW-1185">Reference proteome</keyword>
<name>A0ABX6D3P0_9CAUD</name>